<name>A0A059C5B6_EUCGR</name>
<feature type="chain" id="PRO_5001574099" evidence="1">
    <location>
        <begin position="24"/>
        <end position="143"/>
    </location>
</feature>
<dbReference type="PANTHER" id="PTHR34203">
    <property type="entry name" value="METHYLTRANSFERASE, FKBM FAMILY PROTEIN"/>
    <property type="match status" value="1"/>
</dbReference>
<accession>A0A059C5B6</accession>
<protein>
    <submittedName>
        <fullName evidence="2">Uncharacterized protein</fullName>
    </submittedName>
</protein>
<reference evidence="2" key="1">
    <citation type="submission" date="2013-07" db="EMBL/GenBank/DDBJ databases">
        <title>The genome of Eucalyptus grandis.</title>
        <authorList>
            <person name="Schmutz J."/>
            <person name="Hayes R."/>
            <person name="Myburg A."/>
            <person name="Tuskan G."/>
            <person name="Grattapaglia D."/>
            <person name="Rokhsar D.S."/>
        </authorList>
    </citation>
    <scope>NUCLEOTIDE SEQUENCE</scope>
    <source>
        <tissue evidence="2">Leaf extractions</tissue>
    </source>
</reference>
<dbReference type="EMBL" id="KK198757">
    <property type="protein sequence ID" value="KCW73371.1"/>
    <property type="molecule type" value="Genomic_DNA"/>
</dbReference>
<gene>
    <name evidence="2" type="ORF">EUGRSUZ_E01840</name>
</gene>
<feature type="signal peptide" evidence="1">
    <location>
        <begin position="1"/>
        <end position="23"/>
    </location>
</feature>
<keyword evidence="1" id="KW-0732">Signal</keyword>
<dbReference type="GO" id="GO:0008171">
    <property type="term" value="F:O-methyltransferase activity"/>
    <property type="evidence" value="ECO:0000318"/>
    <property type="project" value="GO_Central"/>
</dbReference>
<proteinExistence type="predicted"/>
<dbReference type="Gramene" id="KCW73371">
    <property type="protein sequence ID" value="KCW73371"/>
    <property type="gene ID" value="EUGRSUZ_E01840"/>
</dbReference>
<organism evidence="2">
    <name type="scientific">Eucalyptus grandis</name>
    <name type="common">Flooded gum</name>
    <dbReference type="NCBI Taxonomy" id="71139"/>
    <lineage>
        <taxon>Eukaryota</taxon>
        <taxon>Viridiplantae</taxon>
        <taxon>Streptophyta</taxon>
        <taxon>Embryophyta</taxon>
        <taxon>Tracheophyta</taxon>
        <taxon>Spermatophyta</taxon>
        <taxon>Magnoliopsida</taxon>
        <taxon>eudicotyledons</taxon>
        <taxon>Gunneridae</taxon>
        <taxon>Pentapetalae</taxon>
        <taxon>rosids</taxon>
        <taxon>malvids</taxon>
        <taxon>Myrtales</taxon>
        <taxon>Myrtaceae</taxon>
        <taxon>Myrtoideae</taxon>
        <taxon>Eucalypteae</taxon>
        <taxon>Eucalyptus</taxon>
    </lineage>
</organism>
<evidence type="ECO:0000313" key="2">
    <source>
        <dbReference type="EMBL" id="KCW73371.1"/>
    </source>
</evidence>
<dbReference type="InterPro" id="IPR052514">
    <property type="entry name" value="SAM-dependent_MTase"/>
</dbReference>
<evidence type="ECO:0000256" key="1">
    <source>
        <dbReference type="SAM" id="SignalP"/>
    </source>
</evidence>
<dbReference type="AlphaFoldDB" id="A0A059C5B6"/>
<dbReference type="InParanoid" id="A0A059C5B6"/>
<dbReference type="PANTHER" id="PTHR34203:SF13">
    <property type="entry name" value="EXPRESSED PROTEIN"/>
    <property type="match status" value="1"/>
</dbReference>
<dbReference type="STRING" id="71139.A0A059C5B6"/>
<sequence length="143" mass="16041">MGLWLLNWMAGQIAEMSLWMVLCRMSLSRLEFLLVGQLNNSAVSSAGAKLAFKSNEEIDLQVRFIPLDEVIPESEPVLLVKIDGAVKLLSREVGNAPYLIYEEDERLLQASNSSSKEIQEFRHSVGYRHCTQHGTDANCTKNS</sequence>